<protein>
    <submittedName>
        <fullName evidence="3">Mobile element protein</fullName>
    </submittedName>
</protein>
<dbReference type="AlphaFoldDB" id="A0A291P982"/>
<dbReference type="PANTHER" id="PTHR33055">
    <property type="entry name" value="TRANSPOSASE FOR INSERTION SEQUENCE ELEMENT IS1111A"/>
    <property type="match status" value="1"/>
</dbReference>
<dbReference type="PANTHER" id="PTHR33055:SF3">
    <property type="entry name" value="PUTATIVE TRANSPOSASE FOR IS117-RELATED"/>
    <property type="match status" value="1"/>
</dbReference>
<name>A0A291P982_9GAMM</name>
<dbReference type="OrthoDB" id="5289737at2"/>
<dbReference type="InterPro" id="IPR002525">
    <property type="entry name" value="Transp_IS110-like_N"/>
</dbReference>
<evidence type="ECO:0000313" key="3">
    <source>
        <dbReference type="EMBL" id="ATJ83421.1"/>
    </source>
</evidence>
<dbReference type="InterPro" id="IPR003346">
    <property type="entry name" value="Transposase_20"/>
</dbReference>
<dbReference type="NCBIfam" id="NF033542">
    <property type="entry name" value="transpos_IS110"/>
    <property type="match status" value="1"/>
</dbReference>
<dbReference type="Proteomes" id="UP000219993">
    <property type="component" value="Chromosome"/>
</dbReference>
<gene>
    <name evidence="3" type="ORF">BEI_2434</name>
</gene>
<evidence type="ECO:0000259" key="2">
    <source>
        <dbReference type="Pfam" id="PF02371"/>
    </source>
</evidence>
<feature type="domain" description="Transposase IS116/IS110/IS902 C-terminal" evidence="2">
    <location>
        <begin position="214"/>
        <end position="290"/>
    </location>
</feature>
<feature type="domain" description="Transposase IS110-like N-terminal" evidence="1">
    <location>
        <begin position="6"/>
        <end position="147"/>
    </location>
</feature>
<sequence>MNISRVGVDIAKSVFHVHGVDRHHQVQWRGQYSRGKWLEALVRRAPAGAEIGMEACASSHYWARVLQARGYRVRLIAAQFVKPYVKSQKNDRADAEAICEAMSRPHMRFVAVKTVAQQDTQAAHRIREALVGQRTAKANQIRGLVGEYGLVAPRGIAPLRRALPCWLEDAENGLSDDFRVLLAGLAEDLRYLDARITQLTQTIERHARQDPVAKRLLALHGVGPITASALAGALGDGQAFARGREFAASLGLTPRQHSTGGRPRLLGISKRGDRYLRTLLVQGSRAVLRHVTAREDGLSRWLQALTARRPDNVAVIALANKTARLAWAITRHKVAYDPALAARPQACAG</sequence>
<evidence type="ECO:0000313" key="4">
    <source>
        <dbReference type="Proteomes" id="UP000219993"/>
    </source>
</evidence>
<evidence type="ECO:0000259" key="1">
    <source>
        <dbReference type="Pfam" id="PF01548"/>
    </source>
</evidence>
<dbReference type="GO" id="GO:0004803">
    <property type="term" value="F:transposase activity"/>
    <property type="evidence" value="ECO:0007669"/>
    <property type="project" value="InterPro"/>
</dbReference>
<dbReference type="GO" id="GO:0003677">
    <property type="term" value="F:DNA binding"/>
    <property type="evidence" value="ECO:0007669"/>
    <property type="project" value="InterPro"/>
</dbReference>
<dbReference type="GO" id="GO:0006313">
    <property type="term" value="P:DNA transposition"/>
    <property type="evidence" value="ECO:0007669"/>
    <property type="project" value="InterPro"/>
</dbReference>
<keyword evidence="4" id="KW-1185">Reference proteome</keyword>
<dbReference type="KEGG" id="hbe:BEI_2434"/>
<proteinExistence type="predicted"/>
<dbReference type="EMBL" id="CP021435">
    <property type="protein sequence ID" value="ATJ83421.1"/>
    <property type="molecule type" value="Genomic_DNA"/>
</dbReference>
<reference evidence="3 4" key="1">
    <citation type="journal article" date="2017" name="Sci. Rep.">
        <title>Revealing the Saline Adaptation Strategies of the Halophilic Bacterium Halomonas beimenensis through High-throughput Omics and Transposon Mutagenesis Approaches.</title>
        <authorList>
            <person name="Chen Y.H."/>
            <person name="Lin S.S."/>
            <person name="Shyu Y.T."/>
        </authorList>
    </citation>
    <scope>NUCLEOTIDE SEQUENCE [LARGE SCALE GENOMIC DNA]</scope>
    <source>
        <strain evidence="3 4">NTU-111</strain>
    </source>
</reference>
<accession>A0A291P982</accession>
<organism evidence="3 4">
    <name type="scientific">Halomonas beimenensis</name>
    <dbReference type="NCBI Taxonomy" id="475662"/>
    <lineage>
        <taxon>Bacteria</taxon>
        <taxon>Pseudomonadati</taxon>
        <taxon>Pseudomonadota</taxon>
        <taxon>Gammaproteobacteria</taxon>
        <taxon>Oceanospirillales</taxon>
        <taxon>Halomonadaceae</taxon>
        <taxon>Halomonas</taxon>
    </lineage>
</organism>
<dbReference type="RefSeq" id="WP_097789741.1">
    <property type="nucleotide sequence ID" value="NZ_BAAADT010000031.1"/>
</dbReference>
<dbReference type="Pfam" id="PF01548">
    <property type="entry name" value="DEDD_Tnp_IS110"/>
    <property type="match status" value="1"/>
</dbReference>
<dbReference type="Pfam" id="PF02371">
    <property type="entry name" value="Transposase_20"/>
    <property type="match status" value="1"/>
</dbReference>
<dbReference type="InterPro" id="IPR047650">
    <property type="entry name" value="Transpos_IS110"/>
</dbReference>